<dbReference type="InterPro" id="IPR004256">
    <property type="entry name" value="DUF234"/>
</dbReference>
<dbReference type="Pfam" id="PF01637">
    <property type="entry name" value="ATPase_2"/>
    <property type="match status" value="1"/>
</dbReference>
<protein>
    <submittedName>
        <fullName evidence="3">ATPase</fullName>
    </submittedName>
</protein>
<dbReference type="Gene3D" id="3.40.50.300">
    <property type="entry name" value="P-loop containing nucleotide triphosphate hydrolases"/>
    <property type="match status" value="1"/>
</dbReference>
<dbReference type="PANTHER" id="PTHR34704">
    <property type="entry name" value="ATPASE"/>
    <property type="match status" value="1"/>
</dbReference>
<evidence type="ECO:0000259" key="1">
    <source>
        <dbReference type="Pfam" id="PF01637"/>
    </source>
</evidence>
<dbReference type="InterPro" id="IPR036390">
    <property type="entry name" value="WH_DNA-bd_sf"/>
</dbReference>
<dbReference type="InterPro" id="IPR027417">
    <property type="entry name" value="P-loop_NTPase"/>
</dbReference>
<dbReference type="PATRIC" id="fig|1227497.3.peg.3631"/>
<evidence type="ECO:0000313" key="4">
    <source>
        <dbReference type="Proteomes" id="UP000011688"/>
    </source>
</evidence>
<dbReference type="Proteomes" id="UP000011688">
    <property type="component" value="Unassembled WGS sequence"/>
</dbReference>
<sequence>MTFYDRADELTALNTAFKSSGHAFYVVYGRRRVGKTALLKEFCSGHDHIYFLAAQEAEHRQREKFVEQVADAFDDRIPRIDGWDEAFEYLGEKLMTDTVAVVIDEFPYLVDENDSLPSYLQSFVDEHLQDTDSMLVLCGSSVSTMESAVLGHESPLYGRRTGQLDLQPFSFQQASEAIGYDIEDAVRSYSVTGGTPMYLTLFDYDDSLATNIQTRILSPTAVLYNEPEFLLRTELRNPARYMSILEAVALGHTTPNEISGATGELRNPARYMSILEAVALGHTTPNEISGATGIDSGPLSKYLQTLRRLRLIDRKIPVTASAKKSKRSRYHVADEFLRFWFRFVEPNRSSIEEAPQVVFEGTIEPNLSTHTARTFEEICQEAIWEEIRQGNLELYSEVGPWWYGETEIDIVGLASDADRMLLAECKWTTEPVGHALVDDLRSKTENVRWGSPDRDEQFALFSKSGFVDGLGTDLGNNWTLFDLEDLRTLFRRE</sequence>
<proteinExistence type="predicted"/>
<dbReference type="InterPro" id="IPR011991">
    <property type="entry name" value="ArsR-like_HTH"/>
</dbReference>
<feature type="domain" description="ATPase" evidence="1">
    <location>
        <begin position="3"/>
        <end position="200"/>
    </location>
</feature>
<dbReference type="RefSeq" id="WP_005558661.1">
    <property type="nucleotide sequence ID" value="NZ_AOIB01000034.1"/>
</dbReference>
<dbReference type="OrthoDB" id="132045at2157"/>
<dbReference type="SUPFAM" id="SSF52540">
    <property type="entry name" value="P-loop containing nucleoside triphosphate hydrolases"/>
    <property type="match status" value="1"/>
</dbReference>
<organism evidence="3 4">
    <name type="scientific">Natronococcus amylolyticus DSM 10524</name>
    <dbReference type="NCBI Taxonomy" id="1227497"/>
    <lineage>
        <taxon>Archaea</taxon>
        <taxon>Methanobacteriati</taxon>
        <taxon>Methanobacteriota</taxon>
        <taxon>Stenosarchaea group</taxon>
        <taxon>Halobacteria</taxon>
        <taxon>Halobacteriales</taxon>
        <taxon>Natrialbaceae</taxon>
        <taxon>Natronococcus</taxon>
    </lineage>
</organism>
<comment type="caution">
    <text evidence="3">The sequence shown here is derived from an EMBL/GenBank/DDBJ whole genome shotgun (WGS) entry which is preliminary data.</text>
</comment>
<dbReference type="GO" id="GO:0005524">
    <property type="term" value="F:ATP binding"/>
    <property type="evidence" value="ECO:0007669"/>
    <property type="project" value="InterPro"/>
</dbReference>
<dbReference type="EMBL" id="AOIB01000034">
    <property type="protein sequence ID" value="ELY54812.1"/>
    <property type="molecule type" value="Genomic_DNA"/>
</dbReference>
<dbReference type="AlphaFoldDB" id="L9WZI8"/>
<evidence type="ECO:0000259" key="2">
    <source>
        <dbReference type="Pfam" id="PF03008"/>
    </source>
</evidence>
<accession>L9WZI8</accession>
<keyword evidence="4" id="KW-1185">Reference proteome</keyword>
<dbReference type="PANTHER" id="PTHR34704:SF1">
    <property type="entry name" value="ATPASE"/>
    <property type="match status" value="1"/>
</dbReference>
<name>L9WZI8_9EURY</name>
<dbReference type="CDD" id="cd00090">
    <property type="entry name" value="HTH_ARSR"/>
    <property type="match status" value="1"/>
</dbReference>
<evidence type="ECO:0000313" key="3">
    <source>
        <dbReference type="EMBL" id="ELY54812.1"/>
    </source>
</evidence>
<reference evidence="3 4" key="1">
    <citation type="journal article" date="2014" name="PLoS Genet.">
        <title>Phylogenetically driven sequencing of extremely halophilic archaea reveals strategies for static and dynamic osmo-response.</title>
        <authorList>
            <person name="Becker E.A."/>
            <person name="Seitzer P.M."/>
            <person name="Tritt A."/>
            <person name="Larsen D."/>
            <person name="Krusor M."/>
            <person name="Yao A.I."/>
            <person name="Wu D."/>
            <person name="Madern D."/>
            <person name="Eisen J.A."/>
            <person name="Darling A.E."/>
            <person name="Facciotti M.T."/>
        </authorList>
    </citation>
    <scope>NUCLEOTIDE SEQUENCE [LARGE SCALE GENOMIC DNA]</scope>
    <source>
        <strain evidence="3 4">DSM 10524</strain>
    </source>
</reference>
<feature type="domain" description="DUF234" evidence="2">
    <location>
        <begin position="340"/>
        <end position="429"/>
    </location>
</feature>
<dbReference type="Pfam" id="PF03008">
    <property type="entry name" value="DUF234"/>
    <property type="match status" value="1"/>
</dbReference>
<dbReference type="InterPro" id="IPR011579">
    <property type="entry name" value="ATPase_dom"/>
</dbReference>
<dbReference type="eggNOG" id="arCOG03166">
    <property type="taxonomic scope" value="Archaea"/>
</dbReference>
<dbReference type="SUPFAM" id="SSF46785">
    <property type="entry name" value="Winged helix' DNA-binding domain"/>
    <property type="match status" value="1"/>
</dbReference>
<gene>
    <name evidence="3" type="ORF">C491_17834</name>
</gene>